<feature type="chain" id="PRO_5046234693" description="Lipoprotein" evidence="2">
    <location>
        <begin position="24"/>
        <end position="209"/>
    </location>
</feature>
<feature type="region of interest" description="Disordered" evidence="1">
    <location>
        <begin position="27"/>
        <end position="72"/>
    </location>
</feature>
<accession>A0ABT9PCA6</accession>
<evidence type="ECO:0000313" key="3">
    <source>
        <dbReference type="EMBL" id="MDP9830332.1"/>
    </source>
</evidence>
<protein>
    <recommendedName>
        <fullName evidence="5">Lipoprotein</fullName>
    </recommendedName>
</protein>
<feature type="compositionally biased region" description="Low complexity" evidence="1">
    <location>
        <begin position="37"/>
        <end position="63"/>
    </location>
</feature>
<organism evidence="3 4">
    <name type="scientific">Kineosporia succinea</name>
    <dbReference type="NCBI Taxonomy" id="84632"/>
    <lineage>
        <taxon>Bacteria</taxon>
        <taxon>Bacillati</taxon>
        <taxon>Actinomycetota</taxon>
        <taxon>Actinomycetes</taxon>
        <taxon>Kineosporiales</taxon>
        <taxon>Kineosporiaceae</taxon>
        <taxon>Kineosporia</taxon>
    </lineage>
</organism>
<comment type="caution">
    <text evidence="3">The sequence shown here is derived from an EMBL/GenBank/DDBJ whole genome shotgun (WGS) entry which is preliminary data.</text>
</comment>
<dbReference type="EMBL" id="JAUSQZ010000001">
    <property type="protein sequence ID" value="MDP9830332.1"/>
    <property type="molecule type" value="Genomic_DNA"/>
</dbReference>
<evidence type="ECO:0000313" key="4">
    <source>
        <dbReference type="Proteomes" id="UP001235712"/>
    </source>
</evidence>
<evidence type="ECO:0008006" key="5">
    <source>
        <dbReference type="Google" id="ProtNLM"/>
    </source>
</evidence>
<dbReference type="PROSITE" id="PS51257">
    <property type="entry name" value="PROKAR_LIPOPROTEIN"/>
    <property type="match status" value="1"/>
</dbReference>
<gene>
    <name evidence="3" type="ORF">J2S57_006081</name>
</gene>
<feature type="signal peptide" evidence="2">
    <location>
        <begin position="1"/>
        <end position="23"/>
    </location>
</feature>
<dbReference type="RefSeq" id="WP_307249377.1">
    <property type="nucleotide sequence ID" value="NZ_JAUSQZ010000001.1"/>
</dbReference>
<proteinExistence type="predicted"/>
<keyword evidence="2" id="KW-0732">Signal</keyword>
<name>A0ABT9PCA6_9ACTN</name>
<reference evidence="3 4" key="1">
    <citation type="submission" date="2023-07" db="EMBL/GenBank/DDBJ databases">
        <title>Sequencing the genomes of 1000 actinobacteria strains.</title>
        <authorList>
            <person name="Klenk H.-P."/>
        </authorList>
    </citation>
    <scope>NUCLEOTIDE SEQUENCE [LARGE SCALE GENOMIC DNA]</scope>
    <source>
        <strain evidence="3 4">DSM 44388</strain>
    </source>
</reference>
<evidence type="ECO:0000256" key="1">
    <source>
        <dbReference type="SAM" id="MobiDB-lite"/>
    </source>
</evidence>
<evidence type="ECO:0000256" key="2">
    <source>
        <dbReference type="SAM" id="SignalP"/>
    </source>
</evidence>
<dbReference type="Proteomes" id="UP001235712">
    <property type="component" value="Unassembled WGS sequence"/>
</dbReference>
<keyword evidence="4" id="KW-1185">Reference proteome</keyword>
<sequence length="209" mass="21794">MKMRTAPTVAAVLIALTTTGALSACGGGSAVTDPQEQVAALPSSAAPSVSGPSGSAQSPPASATGTSGRPQLRLDDTEARVRQLSAAHADCLAENGARYATDGENLVGVDSGNGKMLVQPIPEKALRACIGLEPLAPVEMRPDSNPHYRENWQANVACLREHGLKVHLTQDMTDPAFLSWTYDEDAGISPDNQPQIEEDCMAQAFGSGR</sequence>